<protein>
    <submittedName>
        <fullName evidence="4">T9SS type A sorting domain-containing protein</fullName>
    </submittedName>
</protein>
<keyword evidence="1" id="KW-0732">Signal</keyword>
<dbReference type="Pfam" id="PF13517">
    <property type="entry name" value="FG-GAP_3"/>
    <property type="match status" value="3"/>
</dbReference>
<evidence type="ECO:0000259" key="3">
    <source>
        <dbReference type="Pfam" id="PF24595"/>
    </source>
</evidence>
<dbReference type="Pfam" id="PF24595">
    <property type="entry name" value="DUF7619"/>
    <property type="match status" value="1"/>
</dbReference>
<proteinExistence type="predicted"/>
<dbReference type="Proteomes" id="UP001176806">
    <property type="component" value="Unassembled WGS sequence"/>
</dbReference>
<dbReference type="InterPro" id="IPR055353">
    <property type="entry name" value="DUF7619"/>
</dbReference>
<keyword evidence="5" id="KW-1185">Reference proteome</keyword>
<comment type="caution">
    <text evidence="4">The sequence shown here is derived from an EMBL/GenBank/DDBJ whole genome shotgun (WGS) entry which is preliminary data.</text>
</comment>
<organism evidence="4 5">
    <name type="scientific">Flavivirga jejuensis</name>
    <dbReference type="NCBI Taxonomy" id="870487"/>
    <lineage>
        <taxon>Bacteria</taxon>
        <taxon>Pseudomonadati</taxon>
        <taxon>Bacteroidota</taxon>
        <taxon>Flavobacteriia</taxon>
        <taxon>Flavobacteriales</taxon>
        <taxon>Flavobacteriaceae</taxon>
        <taxon>Flavivirga</taxon>
    </lineage>
</organism>
<feature type="domain" description="DUF7619" evidence="3">
    <location>
        <begin position="982"/>
        <end position="1115"/>
    </location>
</feature>
<dbReference type="PANTHER" id="PTHR44103:SF1">
    <property type="entry name" value="PROPROTEIN CONVERTASE P"/>
    <property type="match status" value="1"/>
</dbReference>
<dbReference type="SUPFAM" id="SSF69318">
    <property type="entry name" value="Integrin alpha N-terminal domain"/>
    <property type="match status" value="3"/>
</dbReference>
<evidence type="ECO:0000313" key="4">
    <source>
        <dbReference type="EMBL" id="MDO5976091.1"/>
    </source>
</evidence>
<dbReference type="EMBL" id="JAUOEL010000007">
    <property type="protein sequence ID" value="MDO5976091.1"/>
    <property type="molecule type" value="Genomic_DNA"/>
</dbReference>
<sequence>MTNFKALLFFITSIIPLGLMAQLSFEEIEITGKDDVIFNPKLLDHENLDLDQDGDFDILVNSLLTIVWYENRDGAGDFSSAKMIYNGDTLSIQDMQIGDLDGDGDLDIVCSLDTVGLGPNKIGWITNLGDGNFSDFNEIEEFFTYIGNIEISDIDGDNDIDILLHQFEGVVWYENLDGLGTFTNLDVVIPPLDSFTSGIFMLEDVNDDSKIDIVLYDPSLNQISWYENLGNMTFSAALPFHENLTSSPYVLKKVDIDGDTNADFIASSYNNLIWYEFDGIGELSQTIISIEGYNADNLISTDFDSDGDQDLLGAHKGSLFWLENNDGMGTFSIPKIIDYKNCSFCSNTRDRLATGDFDGNGTIDVITSLFSSTIGTIYKYSNLDGQGTFDSRKIISEYPFIDSIESIDIDNDGDLDLLSKNYFYTSIYRNLDGNGNFGRKEALSGSDYLKDSEPIDVDNDGDLDIVSIREEPNADLVWYENIDGSGIFKNAQVINSTIEINLGTTVSDIAAGDIDKDGYQDFVLVQYKEDETVYWLRNENGSGTFSSPIEVGTNVDSPGSVQLGDIDGDGDLDVVVFEAYYPNLVKWFENADGNGSFAPAVILPNIIATRGICLEDLDQDNDLDVITFGKDIKWHENTDGTGNFSAPMLIGNPNEFIQFVEITDLDGDFDKDIVWKSWGKDGILWYENLTGNEDFSAEIPIFITNRTSVNPATALGDFNGDFKVDIAHSDTFEYYVGSSTYTPDRLIVLLNEGEQGNQIIGKVTNDYDSSGCDDMNNPIIKNLMITSSDGVNSYSTFTLPNGLYNLNVGEGTYTTTVSGTLPNYYGANPSEHEFTFDGIGTTEFGDFCIEAEQEVHDLEVQLFPLLEVRPGFETKYLLTYKNVGTTVLEGEVNLNFNESALNFIEASEAPSSILSGELTFNIDTLLPFESNSIQANFLVEPPPTVNIDDLFVTSAHGTITGEDDFLENNEFILEQVVIGSFDPNDIQVIEGSKILVEDLDDYLHYIIRFQNTGTASAINVKVINELDSNLNWESFQILETSHSADIQITNGEFATFTFNDINLPDSNTNEEGSSGFITYKIKPNSNLQISDSMLNTADIYFDFNQPITTNTVMTTVTELLSVSDFKSSVCKMYPVPLTNSLNISCHYNDITQLELYDIQGKFLIKKLLSGQNDVLNVSDLPLGVYIVKLREASGAVKVYKVIK</sequence>
<evidence type="ECO:0000256" key="1">
    <source>
        <dbReference type="ARBA" id="ARBA00022729"/>
    </source>
</evidence>
<evidence type="ECO:0000259" key="2">
    <source>
        <dbReference type="Pfam" id="PF18962"/>
    </source>
</evidence>
<dbReference type="InterPro" id="IPR013517">
    <property type="entry name" value="FG-GAP"/>
</dbReference>
<dbReference type="PANTHER" id="PTHR44103">
    <property type="entry name" value="PROPROTEIN CONVERTASE P"/>
    <property type="match status" value="1"/>
</dbReference>
<name>A0ABT8WT82_9FLAO</name>
<dbReference type="RefSeq" id="WP_303303352.1">
    <property type="nucleotide sequence ID" value="NZ_BAABDA010000004.1"/>
</dbReference>
<dbReference type="NCBIfam" id="TIGR04183">
    <property type="entry name" value="Por_Secre_tail"/>
    <property type="match status" value="1"/>
</dbReference>
<evidence type="ECO:0000313" key="5">
    <source>
        <dbReference type="Proteomes" id="UP001176806"/>
    </source>
</evidence>
<dbReference type="InterPro" id="IPR026444">
    <property type="entry name" value="Secre_tail"/>
</dbReference>
<dbReference type="InterPro" id="IPR028994">
    <property type="entry name" value="Integrin_alpha_N"/>
</dbReference>
<accession>A0ABT8WT82</accession>
<dbReference type="Pfam" id="PF18962">
    <property type="entry name" value="Por_Secre_tail"/>
    <property type="match status" value="1"/>
</dbReference>
<gene>
    <name evidence="4" type="ORF">Q4Q40_17975</name>
</gene>
<dbReference type="Gene3D" id="2.130.10.130">
    <property type="entry name" value="Integrin alpha, N-terminal"/>
    <property type="match status" value="1"/>
</dbReference>
<feature type="domain" description="Secretion system C-terminal sorting" evidence="2">
    <location>
        <begin position="1132"/>
        <end position="1200"/>
    </location>
</feature>
<reference evidence="4" key="1">
    <citation type="submission" date="2023-07" db="EMBL/GenBank/DDBJ databases">
        <title>Two novel species in the genus Flavivirga.</title>
        <authorList>
            <person name="Kwon K."/>
        </authorList>
    </citation>
    <scope>NUCLEOTIDE SEQUENCE</scope>
    <source>
        <strain evidence="4">KACC 14158</strain>
    </source>
</reference>